<dbReference type="SUPFAM" id="SSF53474">
    <property type="entry name" value="alpha/beta-Hydrolases"/>
    <property type="match status" value="1"/>
</dbReference>
<reference evidence="1 2" key="1">
    <citation type="submission" date="2020-05" db="EMBL/GenBank/DDBJ databases">
        <title>Complete genome sequence of of a novel Thermoleptolyngbya strain isolated from hot springs of Ganzi, Sichuan China.</title>
        <authorList>
            <person name="Tang J."/>
            <person name="Daroch M."/>
            <person name="Li L."/>
            <person name="Waleron K."/>
            <person name="Waleron M."/>
            <person name="Waleron M."/>
        </authorList>
    </citation>
    <scope>NUCLEOTIDE SEQUENCE [LARGE SCALE GENOMIC DNA]</scope>
    <source>
        <strain evidence="1 2">PKUAC-SCTA183</strain>
    </source>
</reference>
<protein>
    <submittedName>
        <fullName evidence="1">Alpha/beta hydrolase</fullName>
    </submittedName>
</protein>
<keyword evidence="1" id="KW-0378">Hydrolase</keyword>
<dbReference type="RefSeq" id="WP_172353462.1">
    <property type="nucleotide sequence ID" value="NZ_CP053661.1"/>
</dbReference>
<dbReference type="Gene3D" id="3.40.50.1820">
    <property type="entry name" value="alpha/beta hydrolase"/>
    <property type="match status" value="1"/>
</dbReference>
<dbReference type="GO" id="GO:0016787">
    <property type="term" value="F:hydrolase activity"/>
    <property type="evidence" value="ECO:0007669"/>
    <property type="project" value="UniProtKB-KW"/>
</dbReference>
<evidence type="ECO:0000313" key="1">
    <source>
        <dbReference type="EMBL" id="QKD81043.1"/>
    </source>
</evidence>
<dbReference type="InterPro" id="IPR029058">
    <property type="entry name" value="AB_hydrolase_fold"/>
</dbReference>
<gene>
    <name evidence="1" type="ORF">HPC62_01625</name>
</gene>
<dbReference type="AlphaFoldDB" id="A0A6M8BCN9"/>
<name>A0A6M8BCN9_9CYAN</name>
<dbReference type="EMBL" id="CP053661">
    <property type="protein sequence ID" value="QKD81043.1"/>
    <property type="molecule type" value="Genomic_DNA"/>
</dbReference>
<organism evidence="1 2">
    <name type="scientific">Thermoleptolyngbya sichuanensis A183</name>
    <dbReference type="NCBI Taxonomy" id="2737172"/>
    <lineage>
        <taxon>Bacteria</taxon>
        <taxon>Bacillati</taxon>
        <taxon>Cyanobacteriota</taxon>
        <taxon>Cyanophyceae</taxon>
        <taxon>Oculatellales</taxon>
        <taxon>Oculatellaceae</taxon>
        <taxon>Thermoleptolyngbya</taxon>
        <taxon>Thermoleptolyngbya sichuanensis</taxon>
    </lineage>
</organism>
<keyword evidence="2" id="KW-1185">Reference proteome</keyword>
<evidence type="ECO:0000313" key="2">
    <source>
        <dbReference type="Proteomes" id="UP000505210"/>
    </source>
</evidence>
<dbReference type="KEGG" id="theu:HPC62_01625"/>
<accession>A0A6M8BCN9</accession>
<proteinExistence type="predicted"/>
<dbReference type="Proteomes" id="UP000505210">
    <property type="component" value="Chromosome"/>
</dbReference>
<sequence>MGSGIEAIAYHGWGFDADLWQPWAAALKTAGVEVQLFDRGYFGLPNQPGFSQQPSRKVILAHSYGLHLCPVEQMHQADLVLVFSGFSSFHPLSGRSRDRSKSILQIMIQQFEKTPSLVLQNFYKKCFSPVEIDPAWCEPSESFRVRENRLNSALLLQDLQRLDESIQNLDHLPQTSYAIAFHGQSDRIVPFPDTPEQATHLLARAEFISIPDAGHLLHLTHFERCWERAIAAIHSLPPA</sequence>